<name>A0AAN5I3U4_9BILA</name>
<dbReference type="AlphaFoldDB" id="A0AAN5I3U4"/>
<accession>A0AAN5I3U4</accession>
<sequence length="104" mass="11881">QDSADHTNGVEEMQLFDFPTANEIPQELMEIKDEPIDDFTDAKDEKSFFDKNVIGTSDGPLVKRPRVMEIEKATIDDRFRVVEPGIKEEDEEPIGEPDPSNSWK</sequence>
<feature type="region of interest" description="Disordered" evidence="1">
    <location>
        <begin position="82"/>
        <end position="104"/>
    </location>
</feature>
<feature type="non-terminal residue" evidence="2">
    <location>
        <position position="1"/>
    </location>
</feature>
<dbReference type="Proteomes" id="UP001328107">
    <property type="component" value="Unassembled WGS sequence"/>
</dbReference>
<proteinExistence type="predicted"/>
<protein>
    <submittedName>
        <fullName evidence="2">Uncharacterized protein</fullName>
    </submittedName>
</protein>
<gene>
    <name evidence="2" type="ORF">PMAYCL1PPCAC_20834</name>
</gene>
<evidence type="ECO:0000256" key="1">
    <source>
        <dbReference type="SAM" id="MobiDB-lite"/>
    </source>
</evidence>
<keyword evidence="3" id="KW-1185">Reference proteome</keyword>
<evidence type="ECO:0000313" key="3">
    <source>
        <dbReference type="Proteomes" id="UP001328107"/>
    </source>
</evidence>
<dbReference type="EMBL" id="BTRK01000004">
    <property type="protein sequence ID" value="GMR50639.1"/>
    <property type="molecule type" value="Genomic_DNA"/>
</dbReference>
<evidence type="ECO:0000313" key="2">
    <source>
        <dbReference type="EMBL" id="GMR50639.1"/>
    </source>
</evidence>
<comment type="caution">
    <text evidence="2">The sequence shown here is derived from an EMBL/GenBank/DDBJ whole genome shotgun (WGS) entry which is preliminary data.</text>
</comment>
<reference evidence="3" key="1">
    <citation type="submission" date="2022-10" db="EMBL/GenBank/DDBJ databases">
        <title>Genome assembly of Pristionchus species.</title>
        <authorList>
            <person name="Yoshida K."/>
            <person name="Sommer R.J."/>
        </authorList>
    </citation>
    <scope>NUCLEOTIDE SEQUENCE [LARGE SCALE GENOMIC DNA]</scope>
    <source>
        <strain evidence="3">RS5460</strain>
    </source>
</reference>
<organism evidence="2 3">
    <name type="scientific">Pristionchus mayeri</name>
    <dbReference type="NCBI Taxonomy" id="1317129"/>
    <lineage>
        <taxon>Eukaryota</taxon>
        <taxon>Metazoa</taxon>
        <taxon>Ecdysozoa</taxon>
        <taxon>Nematoda</taxon>
        <taxon>Chromadorea</taxon>
        <taxon>Rhabditida</taxon>
        <taxon>Rhabditina</taxon>
        <taxon>Diplogasteromorpha</taxon>
        <taxon>Diplogasteroidea</taxon>
        <taxon>Neodiplogasteridae</taxon>
        <taxon>Pristionchus</taxon>
    </lineage>
</organism>